<dbReference type="OrthoDB" id="1938712at2759"/>
<dbReference type="EMBL" id="JXTB01000041">
    <property type="protein sequence ID" value="PON72125.1"/>
    <property type="molecule type" value="Genomic_DNA"/>
</dbReference>
<dbReference type="AlphaFoldDB" id="A0A2P5DFQ8"/>
<comment type="caution">
    <text evidence="2">The sequence shown here is derived from an EMBL/GenBank/DDBJ whole genome shotgun (WGS) entry which is preliminary data.</text>
</comment>
<dbReference type="PANTHER" id="PTHR47266">
    <property type="entry name" value="ENDONUCLEASE-RELATED"/>
    <property type="match status" value="1"/>
</dbReference>
<dbReference type="FunFam" id="1.10.340.70:FF:000001">
    <property type="entry name" value="Retrovirus-related Pol polyprotein from transposon gypsy-like Protein"/>
    <property type="match status" value="1"/>
</dbReference>
<dbReference type="InterPro" id="IPR041588">
    <property type="entry name" value="Integrase_H2C2"/>
</dbReference>
<sequence>TSVACLSNIIISPSLLQTVPRSQWQDRELRAIWNRLQNGEQLDGWSTNREGFSLFSRKLVVANDPNLQEIILTEAHKSRFVVHLGSDKMYRDLKRLYWWKGMKKDIATFVAKCLTCQRVKAEYQRLVGLLLPLPISK</sequence>
<protein>
    <recommendedName>
        <fullName evidence="1">Integrase zinc-binding domain-containing protein</fullName>
    </recommendedName>
</protein>
<accession>A0A2P5DFQ8</accession>
<evidence type="ECO:0000313" key="3">
    <source>
        <dbReference type="Proteomes" id="UP000237105"/>
    </source>
</evidence>
<name>A0A2P5DFQ8_PARAD</name>
<dbReference type="Pfam" id="PF17921">
    <property type="entry name" value="Integrase_H2C2"/>
    <property type="match status" value="1"/>
</dbReference>
<evidence type="ECO:0000259" key="1">
    <source>
        <dbReference type="Pfam" id="PF17921"/>
    </source>
</evidence>
<feature type="non-terminal residue" evidence="2">
    <location>
        <position position="1"/>
    </location>
</feature>
<dbReference type="Proteomes" id="UP000237105">
    <property type="component" value="Unassembled WGS sequence"/>
</dbReference>
<dbReference type="Gene3D" id="1.10.340.70">
    <property type="match status" value="1"/>
</dbReference>
<dbReference type="InterPro" id="IPR052160">
    <property type="entry name" value="Gypsy_RT_Integrase-like"/>
</dbReference>
<dbReference type="STRING" id="3476.A0A2P5DFQ8"/>
<feature type="domain" description="Integrase zinc-binding" evidence="1">
    <location>
        <begin position="64"/>
        <end position="121"/>
    </location>
</feature>
<reference evidence="3" key="1">
    <citation type="submission" date="2016-06" db="EMBL/GenBank/DDBJ databases">
        <title>Parallel loss of symbiosis genes in relatives of nitrogen-fixing non-legume Parasponia.</title>
        <authorList>
            <person name="Van Velzen R."/>
            <person name="Holmer R."/>
            <person name="Bu F."/>
            <person name="Rutten L."/>
            <person name="Van Zeijl A."/>
            <person name="Liu W."/>
            <person name="Santuari L."/>
            <person name="Cao Q."/>
            <person name="Sharma T."/>
            <person name="Shen D."/>
            <person name="Roswanjaya Y."/>
            <person name="Wardhani T."/>
            <person name="Kalhor M.S."/>
            <person name="Jansen J."/>
            <person name="Van den Hoogen J."/>
            <person name="Gungor B."/>
            <person name="Hartog M."/>
            <person name="Hontelez J."/>
            <person name="Verver J."/>
            <person name="Yang W.-C."/>
            <person name="Schijlen E."/>
            <person name="Repin R."/>
            <person name="Schilthuizen M."/>
            <person name="Schranz E."/>
            <person name="Heidstra R."/>
            <person name="Miyata K."/>
            <person name="Fedorova E."/>
            <person name="Kohlen W."/>
            <person name="Bisseling T."/>
            <person name="Smit S."/>
            <person name="Geurts R."/>
        </authorList>
    </citation>
    <scope>NUCLEOTIDE SEQUENCE [LARGE SCALE GENOMIC DNA]</scope>
    <source>
        <strain evidence="3">cv. WU1-14</strain>
    </source>
</reference>
<proteinExistence type="predicted"/>
<keyword evidence="3" id="KW-1185">Reference proteome</keyword>
<organism evidence="2 3">
    <name type="scientific">Parasponia andersonii</name>
    <name type="common">Sponia andersonii</name>
    <dbReference type="NCBI Taxonomy" id="3476"/>
    <lineage>
        <taxon>Eukaryota</taxon>
        <taxon>Viridiplantae</taxon>
        <taxon>Streptophyta</taxon>
        <taxon>Embryophyta</taxon>
        <taxon>Tracheophyta</taxon>
        <taxon>Spermatophyta</taxon>
        <taxon>Magnoliopsida</taxon>
        <taxon>eudicotyledons</taxon>
        <taxon>Gunneridae</taxon>
        <taxon>Pentapetalae</taxon>
        <taxon>rosids</taxon>
        <taxon>fabids</taxon>
        <taxon>Rosales</taxon>
        <taxon>Cannabaceae</taxon>
        <taxon>Parasponia</taxon>
    </lineage>
</organism>
<evidence type="ECO:0000313" key="2">
    <source>
        <dbReference type="EMBL" id="PON72125.1"/>
    </source>
</evidence>
<gene>
    <name evidence="2" type="ORF">PanWU01x14_069670</name>
</gene>